<dbReference type="CDD" id="cd19067">
    <property type="entry name" value="PfuEndoQ-like"/>
    <property type="match status" value="1"/>
</dbReference>
<evidence type="ECO:0008006" key="3">
    <source>
        <dbReference type="Google" id="ProtNLM"/>
    </source>
</evidence>
<dbReference type="Pfam" id="PF13263">
    <property type="entry name" value="PHP_C"/>
    <property type="match status" value="1"/>
</dbReference>
<dbReference type="Gene3D" id="3.20.20.140">
    <property type="entry name" value="Metal-dependent hydrolases"/>
    <property type="match status" value="1"/>
</dbReference>
<dbReference type="AlphaFoldDB" id="B9M4X9"/>
<evidence type="ECO:0000313" key="2">
    <source>
        <dbReference type="Proteomes" id="UP000007721"/>
    </source>
</evidence>
<dbReference type="InterPro" id="IPR016195">
    <property type="entry name" value="Pol/histidinol_Pase-like"/>
</dbReference>
<dbReference type="PANTHER" id="PTHR40084">
    <property type="entry name" value="PHOSPHOHYDROLASE, PHP FAMILY"/>
    <property type="match status" value="1"/>
</dbReference>
<dbReference type="EMBL" id="CP001390">
    <property type="protein sequence ID" value="ACM21663.1"/>
    <property type="molecule type" value="Genomic_DNA"/>
</dbReference>
<evidence type="ECO:0000313" key="1">
    <source>
        <dbReference type="EMBL" id="ACM21663.1"/>
    </source>
</evidence>
<dbReference type="SUPFAM" id="SSF89550">
    <property type="entry name" value="PHP domain-like"/>
    <property type="match status" value="1"/>
</dbReference>
<dbReference type="STRING" id="316067.Geob_3320"/>
<dbReference type="eggNOG" id="COG1379">
    <property type="taxonomic scope" value="Bacteria"/>
</dbReference>
<protein>
    <recommendedName>
        <fullName evidence="3">DNA helicase UvrD</fullName>
    </recommendedName>
</protein>
<dbReference type="HOGENOM" id="CLU_060249_0_0_7"/>
<gene>
    <name evidence="1" type="ordered locus">Geob_3320</name>
</gene>
<name>B9M4X9_GEODF</name>
<keyword evidence="2" id="KW-1185">Reference proteome</keyword>
<dbReference type="Proteomes" id="UP000007721">
    <property type="component" value="Chromosome"/>
</dbReference>
<dbReference type="PANTHER" id="PTHR40084:SF1">
    <property type="entry name" value="PHOSPHOTRANSFERASE"/>
    <property type="match status" value="1"/>
</dbReference>
<reference evidence="1 2" key="1">
    <citation type="submission" date="2009-01" db="EMBL/GenBank/DDBJ databases">
        <title>Complete sequence of Geobacter sp. FRC-32.</title>
        <authorList>
            <consortium name="US DOE Joint Genome Institute"/>
            <person name="Lucas S."/>
            <person name="Copeland A."/>
            <person name="Lapidus A."/>
            <person name="Glavina del Rio T."/>
            <person name="Dalin E."/>
            <person name="Tice H."/>
            <person name="Bruce D."/>
            <person name="Goodwin L."/>
            <person name="Pitluck S."/>
            <person name="Saunders E."/>
            <person name="Brettin T."/>
            <person name="Detter J.C."/>
            <person name="Han C."/>
            <person name="Larimer F."/>
            <person name="Land M."/>
            <person name="Hauser L."/>
            <person name="Kyrpides N."/>
            <person name="Ovchinnikova G."/>
            <person name="Kostka J."/>
            <person name="Richardson P."/>
        </authorList>
    </citation>
    <scope>NUCLEOTIDE SEQUENCE [LARGE SCALE GENOMIC DNA]</scope>
    <source>
        <strain evidence="2">DSM 22248 / JCM 15807 / FRC-32</strain>
    </source>
</reference>
<accession>B9M4X9</accession>
<sequence>MRFFADLHIHSPHSIACSRDLNPENLCRWGQLKGIFVIGSGDFTHPLWLKELQEKLEEDEGRLFALRKELIPVKVPSSCRAQVRFLLSGEISCIYQKAGKTRKVHALVFVPDFTSAVKLTERLAKIGSITSDGRPILKLDAKKLLEMVLEVSPEAMLVPAHVWTPHFSVLGAASAFSSVEECFEELTPYIYAVETGLSSDPAMNWRLSSLDGMRLISNSDAHSPAKLGREATIFDTDLSYGSIMAAIKTGKGLCGTVEYLPEKGKYHSDGHRSCGIRLTPRETIAHGFRCPACGKKITVGVLHRVEELADRPQGFKPPGTPPFHSVIPLQELIAETLKIGAGSKRVERIYFTMLEKLGNELAILLEKRYEEIAGASSVEIADAIVGVREGTIRIEPGYDGKFGSIRIE</sequence>
<dbReference type="RefSeq" id="WP_012648391.1">
    <property type="nucleotide sequence ID" value="NC_011979.1"/>
</dbReference>
<dbReference type="KEGG" id="geo:Geob_3320"/>
<organism evidence="1 2">
    <name type="scientific">Geotalea daltonii (strain DSM 22248 / JCM 15807 / FRC-32)</name>
    <name type="common">Geobacter daltonii</name>
    <dbReference type="NCBI Taxonomy" id="316067"/>
    <lineage>
        <taxon>Bacteria</taxon>
        <taxon>Pseudomonadati</taxon>
        <taxon>Thermodesulfobacteriota</taxon>
        <taxon>Desulfuromonadia</taxon>
        <taxon>Geobacterales</taxon>
        <taxon>Geobacteraceae</taxon>
        <taxon>Geotalea</taxon>
    </lineage>
</organism>
<proteinExistence type="predicted"/>
<dbReference type="OrthoDB" id="9810135at2"/>